<evidence type="ECO:0000256" key="12">
    <source>
        <dbReference type="ARBA" id="ARBA00023136"/>
    </source>
</evidence>
<evidence type="ECO:0000259" key="16">
    <source>
        <dbReference type="PROSITE" id="PS50255"/>
    </source>
</evidence>
<evidence type="ECO:0000256" key="11">
    <source>
        <dbReference type="ARBA" id="ARBA00023098"/>
    </source>
</evidence>
<protein>
    <recommendedName>
        <fullName evidence="14">Acyl-CoA desaturase</fullName>
        <ecNumber evidence="14">1.14.19.1</ecNumber>
    </recommendedName>
</protein>
<dbReference type="Proteomes" id="UP000019384">
    <property type="component" value="Unassembled WGS sequence"/>
</dbReference>
<feature type="transmembrane region" description="Helical" evidence="15">
    <location>
        <begin position="212"/>
        <end position="240"/>
    </location>
</feature>
<evidence type="ECO:0000313" key="17">
    <source>
        <dbReference type="EMBL" id="CDK25457.1"/>
    </source>
</evidence>
<evidence type="ECO:0000256" key="13">
    <source>
        <dbReference type="ARBA" id="ARBA00023160"/>
    </source>
</evidence>
<dbReference type="GO" id="GO:0005506">
    <property type="term" value="F:iron ion binding"/>
    <property type="evidence" value="ECO:0007669"/>
    <property type="project" value="TreeGrafter"/>
</dbReference>
<dbReference type="GO" id="GO:0004768">
    <property type="term" value="F:stearoyl-CoA 9-desaturase activity"/>
    <property type="evidence" value="ECO:0007669"/>
    <property type="project" value="UniProtKB-UniRule"/>
</dbReference>
<keyword evidence="12 15" id="KW-0472">Membrane</keyword>
<feature type="transmembrane region" description="Helical" evidence="15">
    <location>
        <begin position="125"/>
        <end position="144"/>
    </location>
</feature>
<gene>
    <name evidence="17" type="ORF">KUCA_T00001427001</name>
</gene>
<keyword evidence="18" id="KW-1185">Reference proteome</keyword>
<dbReference type="OrthoDB" id="10260134at2759"/>
<sequence length="491" mass="56493">MSVPAVEYSKEEIRRVLADDEGSRARHRRPHRHRVKQDTAASTIRRHISESSWTIRNWWRHIHWRNFVLVVVLPALALLSMWAKVPLTPTMLKWSAANYLLSCLAVTAGYHRYWAHRTFQTHRFVAYLFAAVGAGAGIGPAKWWCGSHRAHHRYCDTQRDPSNIRRGFWYSHFGWMLLIHHPKVQKAIHEFDEDLGRDPVVVWQYDNYARLVILYGFAVPTAVAAFWMSDLWGGLVYAGLWRMVLVQQTMFAFNSLAHCVGSQPLDNRRSPRNAWLLSLITFGEGNHNFHHEFSSDYRNGYEWYNLDPAKWAIYLLSLIGMTWDLHRVSKDYINQSLLQQEQKLLDAKRAKLNWGIPIERLPTMLPEEFKRLATDASVRNKSLVVVEGIVHDVTPFVRDHPGGVALIKKSEGRDASVAFNGGVYNHSNAAHNLLATMRIAKLVGSEKLFWKQQQIENKEIPWKNDSEGVRIVRSGEQVTMSKTPSTTAEAA</sequence>
<keyword evidence="8 15" id="KW-1133">Transmembrane helix</keyword>
<dbReference type="PRINTS" id="PR00075">
    <property type="entry name" value="FACDDSATRASE"/>
</dbReference>
<evidence type="ECO:0000256" key="4">
    <source>
        <dbReference type="ARBA" id="ARBA00022617"/>
    </source>
</evidence>
<comment type="similarity">
    <text evidence="2 14">Belongs to the fatty acid desaturase type 1 family.</text>
</comment>
<keyword evidence="14" id="KW-0813">Transport</keyword>
<dbReference type="InterPro" id="IPR005804">
    <property type="entry name" value="FA_desaturase_dom"/>
</dbReference>
<evidence type="ECO:0000256" key="8">
    <source>
        <dbReference type="ARBA" id="ARBA00022989"/>
    </source>
</evidence>
<dbReference type="HOGENOM" id="CLU_027359_3_2_1"/>
<keyword evidence="4 14" id="KW-0349">Heme</keyword>
<evidence type="ECO:0000313" key="18">
    <source>
        <dbReference type="Proteomes" id="UP000019384"/>
    </source>
</evidence>
<evidence type="ECO:0000256" key="15">
    <source>
        <dbReference type="SAM" id="Phobius"/>
    </source>
</evidence>
<dbReference type="STRING" id="1382522.W6MKZ9"/>
<evidence type="ECO:0000256" key="7">
    <source>
        <dbReference type="ARBA" id="ARBA00022832"/>
    </source>
</evidence>
<dbReference type="Pfam" id="PF00487">
    <property type="entry name" value="FA_desaturase"/>
    <property type="match status" value="1"/>
</dbReference>
<keyword evidence="5 15" id="KW-0812">Transmembrane</keyword>
<keyword evidence="9 14" id="KW-0560">Oxidoreductase</keyword>
<dbReference type="PROSITE" id="PS50255">
    <property type="entry name" value="CYTOCHROME_B5_2"/>
    <property type="match status" value="1"/>
</dbReference>
<evidence type="ECO:0000256" key="1">
    <source>
        <dbReference type="ARBA" id="ARBA00004141"/>
    </source>
</evidence>
<keyword evidence="6 14" id="KW-0479">Metal-binding</keyword>
<dbReference type="PANTHER" id="PTHR11351:SF31">
    <property type="entry name" value="DESATURASE 1, ISOFORM A-RELATED"/>
    <property type="match status" value="1"/>
</dbReference>
<dbReference type="InterPro" id="IPR015876">
    <property type="entry name" value="Acyl-CoA_DS"/>
</dbReference>
<dbReference type="CDD" id="cd03505">
    <property type="entry name" value="Delta9-FADS-like"/>
    <property type="match status" value="1"/>
</dbReference>
<dbReference type="AlphaFoldDB" id="W6MKZ9"/>
<accession>W6MKZ9</accession>
<comment type="function">
    <text evidence="14">Stearoyl-CoA desaturase that utilizes O(2) and electrons from reduced cytochrome b5 to introduce the first double bond into saturated fatty acyl-CoA substrates.</text>
</comment>
<evidence type="ECO:0000256" key="2">
    <source>
        <dbReference type="ARBA" id="ARBA00009295"/>
    </source>
</evidence>
<dbReference type="InterPro" id="IPR036400">
    <property type="entry name" value="Cyt_B5-like_heme/steroid_sf"/>
</dbReference>
<dbReference type="PROSITE" id="PS00191">
    <property type="entry name" value="CYTOCHROME_B5_1"/>
    <property type="match status" value="1"/>
</dbReference>
<feature type="domain" description="Cytochrome b5 heme-binding" evidence="16">
    <location>
        <begin position="361"/>
        <end position="443"/>
    </location>
</feature>
<keyword evidence="11 14" id="KW-0443">Lipid metabolism</keyword>
<evidence type="ECO:0000256" key="6">
    <source>
        <dbReference type="ARBA" id="ARBA00022723"/>
    </source>
</evidence>
<organism evidence="17 18">
    <name type="scientific">Kuraishia capsulata CBS 1993</name>
    <dbReference type="NCBI Taxonomy" id="1382522"/>
    <lineage>
        <taxon>Eukaryota</taxon>
        <taxon>Fungi</taxon>
        <taxon>Dikarya</taxon>
        <taxon>Ascomycota</taxon>
        <taxon>Saccharomycotina</taxon>
        <taxon>Pichiomycetes</taxon>
        <taxon>Pichiales</taxon>
        <taxon>Pichiaceae</taxon>
        <taxon>Kuraishia</taxon>
    </lineage>
</organism>
<dbReference type="Pfam" id="PF00173">
    <property type="entry name" value="Cyt-b5"/>
    <property type="match status" value="1"/>
</dbReference>
<dbReference type="EC" id="1.14.19.1" evidence="14"/>
<dbReference type="SUPFAM" id="SSF55856">
    <property type="entry name" value="Cytochrome b5-like heme/steroid binding domain"/>
    <property type="match status" value="1"/>
</dbReference>
<keyword evidence="3 14" id="KW-0444">Lipid biosynthesis</keyword>
<dbReference type="GO" id="GO:0020037">
    <property type="term" value="F:heme binding"/>
    <property type="evidence" value="ECO:0007669"/>
    <property type="project" value="InterPro"/>
</dbReference>
<dbReference type="PIRSF" id="PIRSF000345">
    <property type="entry name" value="OLE1"/>
    <property type="match status" value="1"/>
</dbReference>
<evidence type="ECO:0000256" key="5">
    <source>
        <dbReference type="ARBA" id="ARBA00022692"/>
    </source>
</evidence>
<proteinExistence type="inferred from homology"/>
<keyword evidence="13 14" id="KW-0275">Fatty acid biosynthesis</keyword>
<comment type="catalytic activity">
    <reaction evidence="14">
        <text>octadecanoyl-CoA + 2 Fe(II)-[cytochrome b5] + O2 + 2 H(+) = (9Z)-octadecenoyl-CoA + 2 Fe(III)-[cytochrome b5] + 2 H2O</text>
        <dbReference type="Rhea" id="RHEA:19721"/>
        <dbReference type="Rhea" id="RHEA-COMP:10438"/>
        <dbReference type="Rhea" id="RHEA-COMP:10439"/>
        <dbReference type="ChEBI" id="CHEBI:15377"/>
        <dbReference type="ChEBI" id="CHEBI:15378"/>
        <dbReference type="ChEBI" id="CHEBI:15379"/>
        <dbReference type="ChEBI" id="CHEBI:29033"/>
        <dbReference type="ChEBI" id="CHEBI:29034"/>
        <dbReference type="ChEBI" id="CHEBI:57387"/>
        <dbReference type="ChEBI" id="CHEBI:57394"/>
        <dbReference type="EC" id="1.14.19.1"/>
    </reaction>
</comment>
<name>W6MKZ9_9ASCO</name>
<dbReference type="RefSeq" id="XP_022457469.1">
    <property type="nucleotide sequence ID" value="XM_022603604.1"/>
</dbReference>
<evidence type="ECO:0000256" key="14">
    <source>
        <dbReference type="PIRNR" id="PIRNR000345"/>
    </source>
</evidence>
<dbReference type="GeneID" id="34518857"/>
<dbReference type="Gene3D" id="3.10.120.10">
    <property type="entry name" value="Cytochrome b5-like heme/steroid binding domain"/>
    <property type="match status" value="1"/>
</dbReference>
<dbReference type="InterPro" id="IPR018506">
    <property type="entry name" value="Cyt_B5_heme-BS"/>
</dbReference>
<evidence type="ECO:0000256" key="9">
    <source>
        <dbReference type="ARBA" id="ARBA00023002"/>
    </source>
</evidence>
<dbReference type="SMART" id="SM01117">
    <property type="entry name" value="Cyt-b5"/>
    <property type="match status" value="1"/>
</dbReference>
<keyword evidence="7 14" id="KW-0276">Fatty acid metabolism</keyword>
<keyword evidence="14" id="KW-0249">Electron transport</keyword>
<comment type="subcellular location">
    <subcellularLocation>
        <location evidence="1">Membrane</location>
        <topology evidence="1">Multi-pass membrane protein</topology>
    </subcellularLocation>
</comment>
<dbReference type="PANTHER" id="PTHR11351">
    <property type="entry name" value="ACYL-COA DESATURASE"/>
    <property type="match status" value="1"/>
</dbReference>
<dbReference type="EMBL" id="HG793126">
    <property type="protein sequence ID" value="CDK25457.1"/>
    <property type="molecule type" value="Genomic_DNA"/>
</dbReference>
<evidence type="ECO:0000256" key="3">
    <source>
        <dbReference type="ARBA" id="ARBA00022516"/>
    </source>
</evidence>
<dbReference type="InterPro" id="IPR001199">
    <property type="entry name" value="Cyt_B5-like_heme/steroid-bd"/>
</dbReference>
<feature type="transmembrane region" description="Helical" evidence="15">
    <location>
        <begin position="66"/>
        <end position="83"/>
    </location>
</feature>
<reference evidence="17" key="1">
    <citation type="submission" date="2013-12" db="EMBL/GenBank/DDBJ databases">
        <authorList>
            <person name="Genoscope - CEA"/>
        </authorList>
    </citation>
    <scope>NUCLEOTIDE SEQUENCE</scope>
    <source>
        <strain evidence="17">CBS 1993</strain>
    </source>
</reference>
<reference evidence="17" key="2">
    <citation type="submission" date="2014-02" db="EMBL/GenBank/DDBJ databases">
        <title>Complete DNA sequence of /Kuraishia capsulata/ illustrates novel genomic features among budding yeasts (/Saccharomycotina/).</title>
        <authorList>
            <person name="Morales L."/>
            <person name="Noel B."/>
            <person name="Porcel B."/>
            <person name="Marcet-Houben M."/>
            <person name="Hullo M-F."/>
            <person name="Sacerdot C."/>
            <person name="Tekaia F."/>
            <person name="Leh-Louis V."/>
            <person name="Despons L."/>
            <person name="Khanna V."/>
            <person name="Aury J-M."/>
            <person name="Barbe V."/>
            <person name="Couloux A."/>
            <person name="Labadie K."/>
            <person name="Pelletier E."/>
            <person name="Souciet J-L."/>
            <person name="Boekhout T."/>
            <person name="Gabaldon T."/>
            <person name="Wincker P."/>
            <person name="Dujon B."/>
        </authorList>
    </citation>
    <scope>NUCLEOTIDE SEQUENCE</scope>
    <source>
        <strain evidence="17">CBS 1993</strain>
    </source>
</reference>
<dbReference type="GO" id="GO:0005789">
    <property type="term" value="C:endoplasmic reticulum membrane"/>
    <property type="evidence" value="ECO:0007669"/>
    <property type="project" value="TreeGrafter"/>
</dbReference>
<dbReference type="GO" id="GO:0006636">
    <property type="term" value="P:unsaturated fatty acid biosynthetic process"/>
    <property type="evidence" value="ECO:0007669"/>
    <property type="project" value="UniProtKB-UniRule"/>
</dbReference>
<evidence type="ECO:0000256" key="10">
    <source>
        <dbReference type="ARBA" id="ARBA00023004"/>
    </source>
</evidence>
<dbReference type="InterPro" id="IPR009160">
    <property type="entry name" value="Acyl-CoA_deSatase_haem/ster-bd"/>
</dbReference>
<comment type="cofactor">
    <cofactor evidence="14">
        <name>Fe(2+)</name>
        <dbReference type="ChEBI" id="CHEBI:29033"/>
    </cofactor>
    <text evidence="14">Expected to bind 2 Fe(2+) ions per subunit.</text>
</comment>
<keyword evidence="10 14" id="KW-0408">Iron</keyword>